<organism evidence="1 2">
    <name type="scientific">Thalassiosira oceanica</name>
    <name type="common">Marine diatom</name>
    <dbReference type="NCBI Taxonomy" id="159749"/>
    <lineage>
        <taxon>Eukaryota</taxon>
        <taxon>Sar</taxon>
        <taxon>Stramenopiles</taxon>
        <taxon>Ochrophyta</taxon>
        <taxon>Bacillariophyta</taxon>
        <taxon>Coscinodiscophyceae</taxon>
        <taxon>Thalassiosirophycidae</taxon>
        <taxon>Thalassiosirales</taxon>
        <taxon>Thalassiosiraceae</taxon>
        <taxon>Thalassiosira</taxon>
    </lineage>
</organism>
<accession>K0SSB2</accession>
<name>K0SSB2_THAOC</name>
<reference evidence="1 2" key="1">
    <citation type="journal article" date="2012" name="Genome Biol.">
        <title>Genome and low-iron response of an oceanic diatom adapted to chronic iron limitation.</title>
        <authorList>
            <person name="Lommer M."/>
            <person name="Specht M."/>
            <person name="Roy A.S."/>
            <person name="Kraemer L."/>
            <person name="Andreson R."/>
            <person name="Gutowska M.A."/>
            <person name="Wolf J."/>
            <person name="Bergner S.V."/>
            <person name="Schilhabel M.B."/>
            <person name="Klostermeier U.C."/>
            <person name="Beiko R.G."/>
            <person name="Rosenstiel P."/>
            <person name="Hippler M."/>
            <person name="Laroche J."/>
        </authorList>
    </citation>
    <scope>NUCLEOTIDE SEQUENCE [LARGE SCALE GENOMIC DNA]</scope>
    <source>
        <strain evidence="1 2">CCMP1005</strain>
    </source>
</reference>
<evidence type="ECO:0000313" key="2">
    <source>
        <dbReference type="Proteomes" id="UP000266841"/>
    </source>
</evidence>
<dbReference type="OrthoDB" id="288590at2759"/>
<proteinExistence type="predicted"/>
<dbReference type="eggNOG" id="ENOG502RXF5">
    <property type="taxonomic scope" value="Eukaryota"/>
</dbReference>
<dbReference type="AlphaFoldDB" id="K0SSB2"/>
<sequence length="304" mass="34281">MGVLSIFNTAFHLRDGRTASSFAGLRNGDNNDCLSRVGTVQGIKLYSQNDEDGALLQTLRCMGGHGTKEYFEFGSETGMEVNTRVLRDLYGWRGHLLDGGNENPEINLHQEWFTPTNIVSLLEKYGASKHLDVLSVDTDYDDLYITREILLAGYRPRVLINEYNVNFGSQWSVSTIAKPMGKEEEVRWRNDCYFGASAMALINLNKAFGYTPVFSNHVNLIFVNVDLAQELDLALPSVENFPGPKPLKLHGGCSHRTWKRIDAHSVRRATNTTMSHAEFADSLPDVALTHEDFGDWRIFQEEKE</sequence>
<gene>
    <name evidence="1" type="ORF">THAOC_18395</name>
</gene>
<dbReference type="Proteomes" id="UP000266841">
    <property type="component" value="Unassembled WGS sequence"/>
</dbReference>
<keyword evidence="2" id="KW-1185">Reference proteome</keyword>
<protein>
    <submittedName>
        <fullName evidence="1">Uncharacterized protein</fullName>
    </submittedName>
</protein>
<dbReference type="OMA" id="IVICEYN"/>
<evidence type="ECO:0000313" key="1">
    <source>
        <dbReference type="EMBL" id="EJK61162.1"/>
    </source>
</evidence>
<dbReference type="EMBL" id="AGNL01020344">
    <property type="protein sequence ID" value="EJK61162.1"/>
    <property type="molecule type" value="Genomic_DNA"/>
</dbReference>
<comment type="caution">
    <text evidence="1">The sequence shown here is derived from an EMBL/GenBank/DDBJ whole genome shotgun (WGS) entry which is preliminary data.</text>
</comment>